<protein>
    <submittedName>
        <fullName evidence="2">WGS project CAEQ00000000 data, annotated contig 2110</fullName>
    </submittedName>
</protein>
<feature type="non-terminal residue" evidence="2">
    <location>
        <position position="195"/>
    </location>
</feature>
<feature type="compositionally biased region" description="Acidic residues" evidence="1">
    <location>
        <begin position="65"/>
        <end position="74"/>
    </location>
</feature>
<feature type="region of interest" description="Disordered" evidence="1">
    <location>
        <begin position="1"/>
        <end position="87"/>
    </location>
</feature>
<gene>
    <name evidence="2" type="ORF">TCIL3000_0_52250</name>
</gene>
<feature type="region of interest" description="Disordered" evidence="1">
    <location>
        <begin position="108"/>
        <end position="132"/>
    </location>
</feature>
<dbReference type="VEuPathDB" id="TriTrypDB:TcIL3000_0_52250"/>
<organism evidence="2 3">
    <name type="scientific">Trypanosoma congolense (strain IL3000)</name>
    <dbReference type="NCBI Taxonomy" id="1068625"/>
    <lineage>
        <taxon>Eukaryota</taxon>
        <taxon>Discoba</taxon>
        <taxon>Euglenozoa</taxon>
        <taxon>Kinetoplastea</taxon>
        <taxon>Metakinetoplastina</taxon>
        <taxon>Trypanosomatida</taxon>
        <taxon>Trypanosomatidae</taxon>
        <taxon>Trypanosoma</taxon>
        <taxon>Nannomonas</taxon>
    </lineage>
</organism>
<dbReference type="AlphaFoldDB" id="F9WBI8"/>
<evidence type="ECO:0000313" key="3">
    <source>
        <dbReference type="Proteomes" id="UP000000702"/>
    </source>
</evidence>
<accession>F9WBI8</accession>
<dbReference type="OMA" id="LFCSHRL"/>
<feature type="compositionally biased region" description="Basic and acidic residues" evidence="1">
    <location>
        <begin position="109"/>
        <end position="123"/>
    </location>
</feature>
<name>F9WBI8_TRYCI</name>
<dbReference type="EMBL" id="CAEQ01001585">
    <property type="protein sequence ID" value="CCD14621.1"/>
    <property type="molecule type" value="Genomic_DNA"/>
</dbReference>
<proteinExistence type="predicted"/>
<keyword evidence="3" id="KW-1185">Reference proteome</keyword>
<comment type="caution">
    <text evidence="2">The sequence shown here is derived from an EMBL/GenBank/DDBJ whole genome shotgun (WGS) entry which is preliminary data.</text>
</comment>
<evidence type="ECO:0000313" key="2">
    <source>
        <dbReference type="EMBL" id="CCD14621.1"/>
    </source>
</evidence>
<feature type="compositionally biased region" description="Basic and acidic residues" evidence="1">
    <location>
        <begin position="45"/>
        <end position="62"/>
    </location>
</feature>
<sequence length="195" mass="22111">MGEPVTTGTKRSKTGKAPPPKKAKGTKQPANKPKVKSRRPTAPPMHHDSDDVQERVEDRNVVPDDVSDGNEMDLSDNGVDSYGEDEGEVADGADFEETAMKFHKQMQRMQKEATEEQKRDIKSRTAKLTPISDAEREEQVLLLGQQHTAEELKDRISEAVHVLSNFKDEREEGRTRDDYLQLLRTDIMELYGYND</sequence>
<evidence type="ECO:0000256" key="1">
    <source>
        <dbReference type="SAM" id="MobiDB-lite"/>
    </source>
</evidence>
<reference evidence="3" key="1">
    <citation type="submission" date="2011-07" db="EMBL/GenBank/DDBJ databases">
        <title>Divergent evolution of antigenic variation in African trypanosomes.</title>
        <authorList>
            <person name="Jackson A.P."/>
            <person name="Berry A."/>
            <person name="Allison H.C."/>
            <person name="Burton P."/>
            <person name="Anderson J."/>
            <person name="Aslett M."/>
            <person name="Brown R."/>
            <person name="Corton N."/>
            <person name="Harris D."/>
            <person name="Hauser H."/>
            <person name="Gamble J."/>
            <person name="Gilderthorp R."/>
            <person name="McQuillan J."/>
            <person name="Quail M.A."/>
            <person name="Sanders M."/>
            <person name="Van Tonder A."/>
            <person name="Ginger M.L."/>
            <person name="Donelson J.E."/>
            <person name="Field M.C."/>
            <person name="Barry J.D."/>
            <person name="Berriman M."/>
            <person name="Hertz-Fowler C."/>
        </authorList>
    </citation>
    <scope>NUCLEOTIDE SEQUENCE [LARGE SCALE GENOMIC DNA]</scope>
    <source>
        <strain evidence="3">IL3000</strain>
    </source>
</reference>
<reference evidence="2 3" key="2">
    <citation type="journal article" date="2012" name="Proc. Natl. Acad. Sci. U.S.A.">
        <title>Antigenic diversity is generated by distinct evolutionary mechanisms in African trypanosome species.</title>
        <authorList>
            <person name="Jackson A.P."/>
            <person name="Berry A."/>
            <person name="Aslett M."/>
            <person name="Allison H.C."/>
            <person name="Burton P."/>
            <person name="Vavrova-Anderson J."/>
            <person name="Brown R."/>
            <person name="Browne H."/>
            <person name="Corton N."/>
            <person name="Hauser H."/>
            <person name="Gamble J."/>
            <person name="Gilderthorp R."/>
            <person name="Marcello L."/>
            <person name="McQuillan J."/>
            <person name="Otto T.D."/>
            <person name="Quail M.A."/>
            <person name="Sanders M.J."/>
            <person name="van Tonder A."/>
            <person name="Ginger M.L."/>
            <person name="Field M.C."/>
            <person name="Barry J.D."/>
            <person name="Hertz-Fowler C."/>
            <person name="Berriman M."/>
        </authorList>
    </citation>
    <scope>NUCLEOTIDE SEQUENCE [LARGE SCALE GENOMIC DNA]</scope>
    <source>
        <strain evidence="2 3">IL3000</strain>
    </source>
</reference>
<dbReference type="Proteomes" id="UP000000702">
    <property type="component" value="Unassembled WGS sequence"/>
</dbReference>
<feature type="compositionally biased region" description="Basic residues" evidence="1">
    <location>
        <begin position="10"/>
        <end position="25"/>
    </location>
</feature>